<dbReference type="EMBL" id="CAJGYO010000011">
    <property type="protein sequence ID" value="CAD6259352.1"/>
    <property type="molecule type" value="Genomic_DNA"/>
</dbReference>
<reference evidence="3" key="1">
    <citation type="submission" date="2020-10" db="EMBL/GenBank/DDBJ databases">
        <authorList>
            <person name="Han B."/>
            <person name="Lu T."/>
            <person name="Zhao Q."/>
            <person name="Huang X."/>
            <person name="Zhao Y."/>
        </authorList>
    </citation>
    <scope>NUCLEOTIDE SEQUENCE</scope>
</reference>
<name>A0A811QT50_9POAL</name>
<accession>A0A811QT50</accession>
<dbReference type="Pfam" id="PF23733">
    <property type="entry name" value="GRXCR1-2_C"/>
    <property type="match status" value="1"/>
</dbReference>
<dbReference type="CDD" id="cd03031">
    <property type="entry name" value="GRX_GRX_like"/>
    <property type="match status" value="1"/>
</dbReference>
<sequence>MGCATSTEARRDMVWVGADARARRSFSLPSVDRQRLRLRAVSMLGTLGLAGSARYSGTCRHATLSVEEMMKSDSDHAADAVLVGDDAAKRPLTLKPHTPTLTPPNEPEVINAWELMAGLEDDVPTPRATYKSLPLDESPQEFASAPPPLPQWMQADMDMPVALDFDPEVLSGFREALEGTQPSSDPAVVSSAEDETPREQERKDRKDADACDMPMSPPTGDMPELSGLVRARIIAFQEKIERRRGKGRDAKVSPLWPPGGERKVVVYFTSLRGVRKTFVDCCAVRSILRSYGVRLDERDVSMNAVFKAELAELLGPGFAGAALPRVFVDGQYLGGAEDVHFLHEAGELGRALEGCEAAPSRKLGYMEACATCGDVRFVPCETCYGSCKIFVEDDDAGYRYHDVGEFRRCPDCNENGLVRCPVCCC</sequence>
<protein>
    <recommendedName>
        <fullName evidence="2">Glutaredoxin domain-containing protein</fullName>
    </recommendedName>
</protein>
<proteinExistence type="predicted"/>
<dbReference type="Pfam" id="PF00462">
    <property type="entry name" value="Glutaredoxin"/>
    <property type="match status" value="1"/>
</dbReference>
<dbReference type="SUPFAM" id="SSF52833">
    <property type="entry name" value="Thioredoxin-like"/>
    <property type="match status" value="1"/>
</dbReference>
<feature type="domain" description="Glutaredoxin" evidence="2">
    <location>
        <begin position="265"/>
        <end position="332"/>
    </location>
</feature>
<organism evidence="3 4">
    <name type="scientific">Miscanthus lutarioriparius</name>
    <dbReference type="NCBI Taxonomy" id="422564"/>
    <lineage>
        <taxon>Eukaryota</taxon>
        <taxon>Viridiplantae</taxon>
        <taxon>Streptophyta</taxon>
        <taxon>Embryophyta</taxon>
        <taxon>Tracheophyta</taxon>
        <taxon>Spermatophyta</taxon>
        <taxon>Magnoliopsida</taxon>
        <taxon>Liliopsida</taxon>
        <taxon>Poales</taxon>
        <taxon>Poaceae</taxon>
        <taxon>PACMAD clade</taxon>
        <taxon>Panicoideae</taxon>
        <taxon>Andropogonodae</taxon>
        <taxon>Andropogoneae</taxon>
        <taxon>Saccharinae</taxon>
        <taxon>Miscanthus</taxon>
    </lineage>
</organism>
<evidence type="ECO:0000313" key="4">
    <source>
        <dbReference type="Proteomes" id="UP000604825"/>
    </source>
</evidence>
<evidence type="ECO:0000256" key="1">
    <source>
        <dbReference type="SAM" id="MobiDB-lite"/>
    </source>
</evidence>
<evidence type="ECO:0000259" key="2">
    <source>
        <dbReference type="Pfam" id="PF00462"/>
    </source>
</evidence>
<gene>
    <name evidence="3" type="ORF">NCGR_LOCUS42792</name>
</gene>
<evidence type="ECO:0000313" key="3">
    <source>
        <dbReference type="EMBL" id="CAD6259352.1"/>
    </source>
</evidence>
<feature type="compositionally biased region" description="Basic and acidic residues" evidence="1">
    <location>
        <begin position="195"/>
        <end position="209"/>
    </location>
</feature>
<dbReference type="Proteomes" id="UP000604825">
    <property type="component" value="Unassembled WGS sequence"/>
</dbReference>
<dbReference type="OrthoDB" id="423313at2759"/>
<feature type="region of interest" description="Disordered" evidence="1">
    <location>
        <begin position="178"/>
        <end position="224"/>
    </location>
</feature>
<dbReference type="AlphaFoldDB" id="A0A811QT50"/>
<dbReference type="PANTHER" id="PTHR45669:SF30">
    <property type="entry name" value="OS04G0641300 PROTEIN"/>
    <property type="match status" value="1"/>
</dbReference>
<dbReference type="InterPro" id="IPR002109">
    <property type="entry name" value="Glutaredoxin"/>
</dbReference>
<dbReference type="Gene3D" id="3.40.30.10">
    <property type="entry name" value="Glutaredoxin"/>
    <property type="match status" value="1"/>
</dbReference>
<dbReference type="PROSITE" id="PS51354">
    <property type="entry name" value="GLUTAREDOXIN_2"/>
    <property type="match status" value="1"/>
</dbReference>
<dbReference type="PANTHER" id="PTHR45669">
    <property type="entry name" value="GLUTAREDOXIN DOMAIN-CONTAINING CYSTEINE-RICH PROTEIN CG12206-RELATED"/>
    <property type="match status" value="1"/>
</dbReference>
<dbReference type="InterPro" id="IPR036249">
    <property type="entry name" value="Thioredoxin-like_sf"/>
</dbReference>
<keyword evidence="4" id="KW-1185">Reference proteome</keyword>
<comment type="caution">
    <text evidence="3">The sequence shown here is derived from an EMBL/GenBank/DDBJ whole genome shotgun (WGS) entry which is preliminary data.</text>
</comment>